<keyword evidence="4" id="KW-0862">Zinc</keyword>
<dbReference type="Proteomes" id="UP001206331">
    <property type="component" value="Unassembled WGS sequence"/>
</dbReference>
<gene>
    <name evidence="7" type="ORF">LZL92_00385</name>
</gene>
<accession>A0ABT1WTU8</accession>
<evidence type="ECO:0000256" key="4">
    <source>
        <dbReference type="ARBA" id="ARBA00022833"/>
    </source>
</evidence>
<feature type="domain" description="Metallo-beta-lactamase" evidence="6">
    <location>
        <begin position="102"/>
        <end position="306"/>
    </location>
</feature>
<dbReference type="SMART" id="SM00849">
    <property type="entry name" value="Lactamase_B"/>
    <property type="match status" value="1"/>
</dbReference>
<evidence type="ECO:0000256" key="2">
    <source>
        <dbReference type="ARBA" id="ARBA00022723"/>
    </source>
</evidence>
<dbReference type="PANTHER" id="PTHR42978">
    <property type="entry name" value="QUORUM-QUENCHING LACTONASE YTNP-RELATED-RELATED"/>
    <property type="match status" value="1"/>
</dbReference>
<keyword evidence="3" id="KW-0378">Hydrolase</keyword>
<keyword evidence="8" id="KW-1185">Reference proteome</keyword>
<dbReference type="InterPro" id="IPR001279">
    <property type="entry name" value="Metallo-B-lactamas"/>
</dbReference>
<evidence type="ECO:0000259" key="6">
    <source>
        <dbReference type="SMART" id="SM00849"/>
    </source>
</evidence>
<dbReference type="EMBL" id="JAJUPA010000001">
    <property type="protein sequence ID" value="MCQ9628736.1"/>
    <property type="molecule type" value="Genomic_DNA"/>
</dbReference>
<evidence type="ECO:0000313" key="7">
    <source>
        <dbReference type="EMBL" id="MCQ9628736.1"/>
    </source>
</evidence>
<evidence type="ECO:0000313" key="8">
    <source>
        <dbReference type="Proteomes" id="UP001206331"/>
    </source>
</evidence>
<dbReference type="InterPro" id="IPR051013">
    <property type="entry name" value="MBL_superfamily_lactonases"/>
</dbReference>
<reference evidence="7 8" key="1">
    <citation type="submission" date="2021-12" db="EMBL/GenBank/DDBJ databases">
        <title>Identification and characterization of A. suis stains in western Canada.</title>
        <authorList>
            <person name="Kulathunga D.G.R.S."/>
            <person name="De Oliveira Costa M."/>
        </authorList>
    </citation>
    <scope>NUCLEOTIDE SEQUENCE [LARGE SCALE GENOMIC DNA]</scope>
    <source>
        <strain evidence="7 8">18_292</strain>
    </source>
</reference>
<evidence type="ECO:0000256" key="5">
    <source>
        <dbReference type="SAM" id="SignalP"/>
    </source>
</evidence>
<protein>
    <submittedName>
        <fullName evidence="7">MBL fold metallo-hydrolase</fullName>
    </submittedName>
</protein>
<dbReference type="InterPro" id="IPR036866">
    <property type="entry name" value="RibonucZ/Hydroxyglut_hydro"/>
</dbReference>
<dbReference type="GeneID" id="34292435"/>
<name>A0ABT1WTU8_ACTSU</name>
<feature type="signal peptide" evidence="5">
    <location>
        <begin position="1"/>
        <end position="22"/>
    </location>
</feature>
<dbReference type="Pfam" id="PF00753">
    <property type="entry name" value="Lactamase_B"/>
    <property type="match status" value="1"/>
</dbReference>
<comment type="similarity">
    <text evidence="1">Belongs to the metallo-beta-lactamase superfamily.</text>
</comment>
<evidence type="ECO:0000256" key="1">
    <source>
        <dbReference type="ARBA" id="ARBA00007749"/>
    </source>
</evidence>
<sequence>MKIKSLATAILLGLGISAGANAHESHAAFTPKANVVKPVLQQVDGYYRFMLGDFEVTAIYDGYLDIGNDIYAKFTNLSKEELNKLIENEFRPLTETGGVNTAVSAYLINTGKNLILVDAGSGDVFGDKVGFVEANLKKAGYKPEQVDIILPTHLHFDHFSGVTRNGKAVFPNATIYISNQEKAFWNDTPIEKIPAHVQQYVQWTKDAVAPYEKAGKVFYYDSGVEVIPGVKSVKSFGHTPGHAGFEFESKGEKLFVWGDLLHNHAFQLAVPEVAAEFDVNAEGAREARLRLLPELAKNKTWIAGAHLPFPGIGHIRAEEKGGYSWVPVEYTPIEVKK</sequence>
<evidence type="ECO:0000256" key="3">
    <source>
        <dbReference type="ARBA" id="ARBA00022801"/>
    </source>
</evidence>
<dbReference type="RefSeq" id="WP_014991643.1">
    <property type="nucleotide sequence ID" value="NZ_CP090556.1"/>
</dbReference>
<keyword evidence="5" id="KW-0732">Signal</keyword>
<dbReference type="CDD" id="cd07720">
    <property type="entry name" value="OPHC2-like_MBL-fold"/>
    <property type="match status" value="1"/>
</dbReference>
<feature type="chain" id="PRO_5046113652" evidence="5">
    <location>
        <begin position="23"/>
        <end position="337"/>
    </location>
</feature>
<keyword evidence="2" id="KW-0479">Metal-binding</keyword>
<dbReference type="SUPFAM" id="SSF56281">
    <property type="entry name" value="Metallo-hydrolase/oxidoreductase"/>
    <property type="match status" value="1"/>
</dbReference>
<proteinExistence type="inferred from homology"/>
<dbReference type="Gene3D" id="3.60.15.10">
    <property type="entry name" value="Ribonuclease Z/Hydroxyacylglutathione hydrolase-like"/>
    <property type="match status" value="1"/>
</dbReference>
<organism evidence="7 8">
    <name type="scientific">Actinobacillus suis</name>
    <dbReference type="NCBI Taxonomy" id="716"/>
    <lineage>
        <taxon>Bacteria</taxon>
        <taxon>Pseudomonadati</taxon>
        <taxon>Pseudomonadota</taxon>
        <taxon>Gammaproteobacteria</taxon>
        <taxon>Pasteurellales</taxon>
        <taxon>Pasteurellaceae</taxon>
        <taxon>Actinobacillus</taxon>
    </lineage>
</organism>
<comment type="caution">
    <text evidence="7">The sequence shown here is derived from an EMBL/GenBank/DDBJ whole genome shotgun (WGS) entry which is preliminary data.</text>
</comment>
<dbReference type="PANTHER" id="PTHR42978:SF6">
    <property type="entry name" value="QUORUM-QUENCHING LACTONASE YTNP-RELATED"/>
    <property type="match status" value="1"/>
</dbReference>